<dbReference type="InterPro" id="IPR025657">
    <property type="entry name" value="RadC_JAB"/>
</dbReference>
<dbReference type="Pfam" id="PF04002">
    <property type="entry name" value="RadC"/>
    <property type="match status" value="1"/>
</dbReference>
<dbReference type="CDD" id="cd08071">
    <property type="entry name" value="MPN_DUF2466"/>
    <property type="match status" value="1"/>
</dbReference>
<dbReference type="KEGG" id="dmp:FAK_38310"/>
<keyword evidence="9" id="KW-1185">Reference proteome</keyword>
<dbReference type="InterPro" id="IPR037518">
    <property type="entry name" value="MPN"/>
</dbReference>
<dbReference type="PROSITE" id="PS50249">
    <property type="entry name" value="MPN"/>
    <property type="match status" value="1"/>
</dbReference>
<dbReference type="Gene3D" id="3.40.140.10">
    <property type="entry name" value="Cytidine Deaminase, domain 2"/>
    <property type="match status" value="1"/>
</dbReference>
<dbReference type="InterPro" id="IPR010994">
    <property type="entry name" value="RuvA_2-like"/>
</dbReference>
<dbReference type="SUPFAM" id="SSF47781">
    <property type="entry name" value="RuvA domain 2-like"/>
    <property type="match status" value="1"/>
</dbReference>
<keyword evidence="3" id="KW-0378">Hydrolase</keyword>
<organism evidence="8 9">
    <name type="scientific">Desulfoferula mesophila</name>
    <dbReference type="NCBI Taxonomy" id="3058419"/>
    <lineage>
        <taxon>Bacteria</taxon>
        <taxon>Pseudomonadati</taxon>
        <taxon>Thermodesulfobacteriota</taxon>
        <taxon>Desulfarculia</taxon>
        <taxon>Desulfarculales</taxon>
        <taxon>Desulfarculaceae</taxon>
        <taxon>Desulfoferula</taxon>
    </lineage>
</organism>
<evidence type="ECO:0000256" key="1">
    <source>
        <dbReference type="ARBA" id="ARBA00022670"/>
    </source>
</evidence>
<evidence type="ECO:0000256" key="2">
    <source>
        <dbReference type="ARBA" id="ARBA00022723"/>
    </source>
</evidence>
<dbReference type="NCBIfam" id="NF000642">
    <property type="entry name" value="PRK00024.1"/>
    <property type="match status" value="1"/>
</dbReference>
<keyword evidence="4" id="KW-0862">Zinc</keyword>
<sequence>MGSPPHPGAGHRGRLREKFLTHGLGKFTDEEALELLLTLATPRQDCKQQARGLMGEFGSLRAVLEAPPADLAQIKGIGPKNILGLKLVPAVARRYLEDRLMDQAALGDPAQAAEYLLLTMGPLKQEVFRVLLLDSRRRVLASEDLFSGTLNQAVVYPREVVAKALAAGASEVVAAHNHPSGDPTPSGADRRLTRQLYFACRGVGLALLDHLVVGRESLYSFREQGEIVLLAREYDAMNLEETAP</sequence>
<dbReference type="PANTHER" id="PTHR30471:SF3">
    <property type="entry name" value="UPF0758 PROTEIN YEES-RELATED"/>
    <property type="match status" value="1"/>
</dbReference>
<dbReference type="RefSeq" id="WP_338603066.1">
    <property type="nucleotide sequence ID" value="NZ_AP028679.1"/>
</dbReference>
<evidence type="ECO:0000313" key="9">
    <source>
        <dbReference type="Proteomes" id="UP001366166"/>
    </source>
</evidence>
<feature type="domain" description="MPN" evidence="7">
    <location>
        <begin position="105"/>
        <end position="227"/>
    </location>
</feature>
<keyword evidence="2" id="KW-0479">Metal-binding</keyword>
<dbReference type="GO" id="GO:0008237">
    <property type="term" value="F:metallopeptidase activity"/>
    <property type="evidence" value="ECO:0007669"/>
    <property type="project" value="UniProtKB-KW"/>
</dbReference>
<evidence type="ECO:0000256" key="3">
    <source>
        <dbReference type="ARBA" id="ARBA00022801"/>
    </source>
</evidence>
<evidence type="ECO:0000256" key="5">
    <source>
        <dbReference type="ARBA" id="ARBA00023049"/>
    </source>
</evidence>
<dbReference type="InterPro" id="IPR020891">
    <property type="entry name" value="UPF0758_CS"/>
</dbReference>
<dbReference type="AlphaFoldDB" id="A0AAU9EZ12"/>
<evidence type="ECO:0000256" key="4">
    <source>
        <dbReference type="ARBA" id="ARBA00022833"/>
    </source>
</evidence>
<dbReference type="GO" id="GO:0006508">
    <property type="term" value="P:proteolysis"/>
    <property type="evidence" value="ECO:0007669"/>
    <property type="project" value="UniProtKB-KW"/>
</dbReference>
<dbReference type="NCBIfam" id="TIGR00608">
    <property type="entry name" value="radc"/>
    <property type="match status" value="1"/>
</dbReference>
<protein>
    <submittedName>
        <fullName evidence="8">DNA repair protein RadC</fullName>
    </submittedName>
</protein>
<dbReference type="Proteomes" id="UP001366166">
    <property type="component" value="Chromosome"/>
</dbReference>
<dbReference type="GO" id="GO:0046872">
    <property type="term" value="F:metal ion binding"/>
    <property type="evidence" value="ECO:0007669"/>
    <property type="project" value="UniProtKB-KW"/>
</dbReference>
<dbReference type="Pfam" id="PF20582">
    <property type="entry name" value="UPF0758_N"/>
    <property type="match status" value="1"/>
</dbReference>
<evidence type="ECO:0000259" key="7">
    <source>
        <dbReference type="PROSITE" id="PS50249"/>
    </source>
</evidence>
<dbReference type="InterPro" id="IPR001405">
    <property type="entry name" value="UPF0758"/>
</dbReference>
<dbReference type="Gene3D" id="1.10.150.20">
    <property type="entry name" value="5' to 3' exonuclease, C-terminal subdomain"/>
    <property type="match status" value="1"/>
</dbReference>
<reference evidence="9" key="1">
    <citation type="journal article" date="2023" name="Arch. Microbiol.">
        <title>Desulfoferula mesophilus gen. nov. sp. nov., a mesophilic sulfate-reducing bacterium isolated from a brackish lake sediment.</title>
        <authorList>
            <person name="Watanabe T."/>
            <person name="Yabe T."/>
            <person name="Tsuji J.M."/>
            <person name="Fukui M."/>
        </authorList>
    </citation>
    <scope>NUCLEOTIDE SEQUENCE [LARGE SCALE GENOMIC DNA]</scope>
    <source>
        <strain evidence="9">12FAK</strain>
    </source>
</reference>
<keyword evidence="1" id="KW-0645">Protease</keyword>
<name>A0AAU9EZ12_9BACT</name>
<dbReference type="EMBL" id="AP028679">
    <property type="protein sequence ID" value="BEQ16765.1"/>
    <property type="molecule type" value="Genomic_DNA"/>
</dbReference>
<evidence type="ECO:0000256" key="6">
    <source>
        <dbReference type="RuleBase" id="RU003797"/>
    </source>
</evidence>
<evidence type="ECO:0000313" key="8">
    <source>
        <dbReference type="EMBL" id="BEQ16765.1"/>
    </source>
</evidence>
<gene>
    <name evidence="8" type="ORF">FAK_38310</name>
</gene>
<keyword evidence="5" id="KW-0482">Metalloprotease</keyword>
<dbReference type="PANTHER" id="PTHR30471">
    <property type="entry name" value="DNA REPAIR PROTEIN RADC"/>
    <property type="match status" value="1"/>
</dbReference>
<proteinExistence type="inferred from homology"/>
<comment type="similarity">
    <text evidence="6">Belongs to the UPF0758 family.</text>
</comment>
<dbReference type="PROSITE" id="PS01302">
    <property type="entry name" value="UPF0758"/>
    <property type="match status" value="1"/>
</dbReference>
<dbReference type="InterPro" id="IPR046778">
    <property type="entry name" value="UPF0758_N"/>
</dbReference>
<accession>A0AAU9EZ12</accession>